<keyword evidence="7 11" id="KW-0963">Cytoplasm</keyword>
<feature type="domain" description="AB hydrolase-1" evidence="14">
    <location>
        <begin position="32"/>
        <end position="289"/>
    </location>
</feature>
<feature type="active site" description="Proton donor" evidence="12">
    <location>
        <position position="288"/>
    </location>
</feature>
<dbReference type="STRING" id="1763534.GCA_001831475_02142"/>
<evidence type="ECO:0000313" key="15">
    <source>
        <dbReference type="EMBL" id="OCB76082.1"/>
    </source>
</evidence>
<dbReference type="GO" id="GO:0006508">
    <property type="term" value="P:proteolysis"/>
    <property type="evidence" value="ECO:0007669"/>
    <property type="project" value="UniProtKB-KW"/>
</dbReference>
<evidence type="ECO:0000313" key="16">
    <source>
        <dbReference type="Proteomes" id="UP000093510"/>
    </source>
</evidence>
<keyword evidence="16" id="KW-1185">Reference proteome</keyword>
<dbReference type="GO" id="GO:0005737">
    <property type="term" value="C:cytoplasm"/>
    <property type="evidence" value="ECO:0007669"/>
    <property type="project" value="UniProtKB-SubCell"/>
</dbReference>
<evidence type="ECO:0000256" key="3">
    <source>
        <dbReference type="ARBA" id="ARBA00010088"/>
    </source>
</evidence>
<dbReference type="InterPro" id="IPR029058">
    <property type="entry name" value="AB_hydrolase_fold"/>
</dbReference>
<dbReference type="PANTHER" id="PTHR43722:SF1">
    <property type="entry name" value="PROLINE IMINOPEPTIDASE"/>
    <property type="match status" value="1"/>
</dbReference>
<keyword evidence="9 11" id="KW-0378">Hydrolase</keyword>
<comment type="similarity">
    <text evidence="3 11 13">Belongs to the peptidase S33 family.</text>
</comment>
<evidence type="ECO:0000256" key="8">
    <source>
        <dbReference type="ARBA" id="ARBA00022670"/>
    </source>
</evidence>
<dbReference type="AlphaFoldDB" id="A0A1B9E2B5"/>
<feature type="active site" evidence="12">
    <location>
        <position position="261"/>
    </location>
</feature>
<dbReference type="EMBL" id="LVEP01000024">
    <property type="protein sequence ID" value="OCB76082.1"/>
    <property type="molecule type" value="Genomic_DNA"/>
</dbReference>
<dbReference type="SUPFAM" id="SSF53474">
    <property type="entry name" value="alpha/beta-Hydrolases"/>
    <property type="match status" value="1"/>
</dbReference>
<dbReference type="PRINTS" id="PR00793">
    <property type="entry name" value="PROAMNOPTASE"/>
</dbReference>
<evidence type="ECO:0000256" key="6">
    <source>
        <dbReference type="ARBA" id="ARBA00022438"/>
    </source>
</evidence>
<evidence type="ECO:0000256" key="10">
    <source>
        <dbReference type="ARBA" id="ARBA00029605"/>
    </source>
</evidence>
<dbReference type="Gene3D" id="3.40.50.1820">
    <property type="entry name" value="alpha/beta hydrolase"/>
    <property type="match status" value="1"/>
</dbReference>
<dbReference type="PIRSF" id="PIRSF006431">
    <property type="entry name" value="Pept_S33"/>
    <property type="match status" value="1"/>
</dbReference>
<dbReference type="NCBIfam" id="TIGR01249">
    <property type="entry name" value="pro_imino_pep_1"/>
    <property type="match status" value="1"/>
</dbReference>
<dbReference type="Pfam" id="PF00561">
    <property type="entry name" value="Abhydrolase_1"/>
    <property type="match status" value="1"/>
</dbReference>
<evidence type="ECO:0000256" key="9">
    <source>
        <dbReference type="ARBA" id="ARBA00022801"/>
    </source>
</evidence>
<comment type="catalytic activity">
    <reaction evidence="1 11 13">
        <text>Release of N-terminal proline from a peptide.</text>
        <dbReference type="EC" id="3.4.11.5"/>
    </reaction>
</comment>
<evidence type="ECO:0000256" key="4">
    <source>
        <dbReference type="ARBA" id="ARBA00012568"/>
    </source>
</evidence>
<dbReference type="EC" id="3.4.11.5" evidence="4 11"/>
<comment type="subcellular location">
    <subcellularLocation>
        <location evidence="2 11">Cytoplasm</location>
    </subcellularLocation>
</comment>
<keyword evidence="6 11" id="KW-0031">Aminopeptidase</keyword>
<evidence type="ECO:0000256" key="5">
    <source>
        <dbReference type="ARBA" id="ARBA00021843"/>
    </source>
</evidence>
<proteinExistence type="inferred from homology"/>
<evidence type="ECO:0000256" key="7">
    <source>
        <dbReference type="ARBA" id="ARBA00022490"/>
    </source>
</evidence>
<evidence type="ECO:0000259" key="14">
    <source>
        <dbReference type="Pfam" id="PF00561"/>
    </source>
</evidence>
<dbReference type="InterPro" id="IPR002410">
    <property type="entry name" value="Peptidase_S33"/>
</dbReference>
<dbReference type="GO" id="GO:0004177">
    <property type="term" value="F:aminopeptidase activity"/>
    <property type="evidence" value="ECO:0007669"/>
    <property type="project" value="UniProtKB-UniRule"/>
</dbReference>
<dbReference type="RefSeq" id="WP_066334368.1">
    <property type="nucleotide sequence ID" value="NZ_CP017688.1"/>
</dbReference>
<dbReference type="OrthoDB" id="9796770at2"/>
<dbReference type="Proteomes" id="UP000093510">
    <property type="component" value="Unassembled WGS sequence"/>
</dbReference>
<organism evidence="15 16">
    <name type="scientific">Flavobacterium crassostreae</name>
    <dbReference type="NCBI Taxonomy" id="1763534"/>
    <lineage>
        <taxon>Bacteria</taxon>
        <taxon>Pseudomonadati</taxon>
        <taxon>Bacteroidota</taxon>
        <taxon>Flavobacteriia</taxon>
        <taxon>Flavobacteriales</taxon>
        <taxon>Flavobacteriaceae</taxon>
        <taxon>Flavobacterium</taxon>
    </lineage>
</organism>
<sequence length="307" mass="35174">MDFKEITKSGFLEVSAIHKLYYEVCGNPNGETILFLHGGPGAGFADRDKRFFNFEKQQVVFYDQRGASRSLPFGSIVENTTQHLVEDINKLLDFLNLDKVTMFGGSWGTALALIYAIQFPDKVKELLLRGVYIVDKESTEHFLEGGVAKEFPEVWKRFSQNVPKESNSSIIDYYLDKMQNGNTEEKKHFAYEWAFYEISIFKKGITSEEVDLILNQFPYESLSIMETHYLSKGCFIKDNYILDNLHVIDAIPMKIVHGKDDTICPVSVAIELKSRLKNCELYVVEGGHSDSEPEIETKLIELINKMY</sequence>
<reference evidence="15 16" key="1">
    <citation type="submission" date="2016-03" db="EMBL/GenBank/DDBJ databases">
        <authorList>
            <person name="Ploux O."/>
        </authorList>
    </citation>
    <scope>NUCLEOTIDE SEQUENCE [LARGE SCALE GENOMIC DNA]</scope>
    <source>
        <strain evidence="15 16">LPB0076</strain>
    </source>
</reference>
<keyword evidence="8 11" id="KW-0645">Protease</keyword>
<comment type="caution">
    <text evidence="15">The sequence shown here is derived from an EMBL/GenBank/DDBJ whole genome shotgun (WGS) entry which is preliminary data.</text>
</comment>
<dbReference type="PANTHER" id="PTHR43722">
    <property type="entry name" value="PROLINE IMINOPEPTIDASE"/>
    <property type="match status" value="1"/>
</dbReference>
<accession>A0A1B9E2B5</accession>
<evidence type="ECO:0000256" key="1">
    <source>
        <dbReference type="ARBA" id="ARBA00001585"/>
    </source>
</evidence>
<protein>
    <recommendedName>
        <fullName evidence="5 11">Proline iminopeptidase</fullName>
        <shortName evidence="11">PIP</shortName>
        <ecNumber evidence="4 11">3.4.11.5</ecNumber>
    </recommendedName>
    <alternativeName>
        <fullName evidence="10 11">Prolyl aminopeptidase</fullName>
    </alternativeName>
</protein>
<evidence type="ECO:0000256" key="13">
    <source>
        <dbReference type="RuleBase" id="RU003421"/>
    </source>
</evidence>
<feature type="active site" description="Nucleophile" evidence="12">
    <location>
        <position position="106"/>
    </location>
</feature>
<name>A0A1B9E2B5_9FLAO</name>
<evidence type="ECO:0000256" key="12">
    <source>
        <dbReference type="PIRSR" id="PIRSR006431-1"/>
    </source>
</evidence>
<gene>
    <name evidence="15" type="ORF">LPBF_07165</name>
</gene>
<evidence type="ECO:0000256" key="2">
    <source>
        <dbReference type="ARBA" id="ARBA00004496"/>
    </source>
</evidence>
<evidence type="ECO:0000256" key="11">
    <source>
        <dbReference type="PIRNR" id="PIRNR006431"/>
    </source>
</evidence>
<dbReference type="InterPro" id="IPR005944">
    <property type="entry name" value="Pro_iminopeptidase"/>
</dbReference>
<dbReference type="InterPro" id="IPR000073">
    <property type="entry name" value="AB_hydrolase_1"/>
</dbReference>